<proteinExistence type="predicted"/>
<keyword evidence="4" id="KW-1185">Reference proteome</keyword>
<evidence type="ECO:0000256" key="2">
    <source>
        <dbReference type="SAM" id="SignalP"/>
    </source>
</evidence>
<sequence>MNRKFFMLVAGAAVFCSVPAGWLLADNITAHMRHDYGGGYTLAAHSSPDGTQLADGDSGSTSDGPLADEHYYAVVPAGSDQSAKTSDANYWVE</sequence>
<gene>
    <name evidence="3" type="ORF">FHR23_001110</name>
</gene>
<evidence type="ECO:0000313" key="3">
    <source>
        <dbReference type="EMBL" id="MBB5718203.1"/>
    </source>
</evidence>
<reference evidence="3 4" key="1">
    <citation type="submission" date="2020-08" db="EMBL/GenBank/DDBJ databases">
        <title>Genomic Encyclopedia of Type Strains, Phase IV (KMG-IV): sequencing the most valuable type-strain genomes for metagenomic binning, comparative biology and taxonomic classification.</title>
        <authorList>
            <person name="Goeker M."/>
        </authorList>
    </citation>
    <scope>NUCLEOTIDE SEQUENCE [LARGE SCALE GENOMIC DNA]</scope>
    <source>
        <strain evidence="3 4">DSM 27203</strain>
    </source>
</reference>
<comment type="caution">
    <text evidence="3">The sequence shown here is derived from an EMBL/GenBank/DDBJ whole genome shotgun (WGS) entry which is preliminary data.</text>
</comment>
<evidence type="ECO:0000313" key="4">
    <source>
        <dbReference type="Proteomes" id="UP000554342"/>
    </source>
</evidence>
<dbReference type="Proteomes" id="UP000554342">
    <property type="component" value="Unassembled WGS sequence"/>
</dbReference>
<name>A0A840YX29_9SPHN</name>
<protein>
    <recommendedName>
        <fullName evidence="5">Secreted protein</fullName>
    </recommendedName>
</protein>
<feature type="signal peptide" evidence="2">
    <location>
        <begin position="1"/>
        <end position="25"/>
    </location>
</feature>
<keyword evidence="2" id="KW-0732">Signal</keyword>
<accession>A0A840YX29</accession>
<feature type="region of interest" description="Disordered" evidence="1">
    <location>
        <begin position="47"/>
        <end position="67"/>
    </location>
</feature>
<dbReference type="EMBL" id="JACIJI010000001">
    <property type="protein sequence ID" value="MBB5718203.1"/>
    <property type="molecule type" value="Genomic_DNA"/>
</dbReference>
<dbReference type="AlphaFoldDB" id="A0A840YX29"/>
<evidence type="ECO:0008006" key="5">
    <source>
        <dbReference type="Google" id="ProtNLM"/>
    </source>
</evidence>
<feature type="chain" id="PRO_5032327969" description="Secreted protein" evidence="2">
    <location>
        <begin position="26"/>
        <end position="93"/>
    </location>
</feature>
<organism evidence="3 4">
    <name type="scientific">Stakelama sediminis</name>
    <dbReference type="NCBI Taxonomy" id="463200"/>
    <lineage>
        <taxon>Bacteria</taxon>
        <taxon>Pseudomonadati</taxon>
        <taxon>Pseudomonadota</taxon>
        <taxon>Alphaproteobacteria</taxon>
        <taxon>Sphingomonadales</taxon>
        <taxon>Sphingomonadaceae</taxon>
        <taxon>Stakelama</taxon>
    </lineage>
</organism>
<dbReference type="RefSeq" id="WP_184001873.1">
    <property type="nucleotide sequence ID" value="NZ_BAABIF010000004.1"/>
</dbReference>
<evidence type="ECO:0000256" key="1">
    <source>
        <dbReference type="SAM" id="MobiDB-lite"/>
    </source>
</evidence>